<comment type="caution">
    <text evidence="7">The sequence shown here is derived from an EMBL/GenBank/DDBJ whole genome shotgun (WGS) entry which is preliminary data.</text>
</comment>
<feature type="compositionally biased region" description="Low complexity" evidence="6">
    <location>
        <begin position="207"/>
        <end position="223"/>
    </location>
</feature>
<keyword evidence="7" id="KW-0326">Glycosidase</keyword>
<accession>A0A3L6ZL74</accession>
<dbReference type="GO" id="GO:0006284">
    <property type="term" value="P:base-excision repair"/>
    <property type="evidence" value="ECO:0007669"/>
    <property type="project" value="InterPro"/>
</dbReference>
<dbReference type="Pfam" id="PF02245">
    <property type="entry name" value="Pur_DNA_glyco"/>
    <property type="match status" value="1"/>
</dbReference>
<dbReference type="InterPro" id="IPR011034">
    <property type="entry name" value="Formyl_transferase-like_C_sf"/>
</dbReference>
<keyword evidence="4 5" id="KW-0234">DNA repair</keyword>
<dbReference type="EC" id="3.2.2.-" evidence="5"/>
<evidence type="ECO:0000256" key="1">
    <source>
        <dbReference type="ARBA" id="ARBA00009232"/>
    </source>
</evidence>
<dbReference type="CDD" id="cd00540">
    <property type="entry name" value="AAG"/>
    <property type="match status" value="1"/>
</dbReference>
<protein>
    <recommendedName>
        <fullName evidence="5">Putative 3-methyladenine DNA glycosylase</fullName>
        <ecNumber evidence="5">3.2.2.-</ecNumber>
    </recommendedName>
</protein>
<keyword evidence="2 5" id="KW-0227">DNA damage</keyword>
<evidence type="ECO:0000256" key="2">
    <source>
        <dbReference type="ARBA" id="ARBA00022763"/>
    </source>
</evidence>
<name>A0A3L6ZL74_9MICO</name>
<dbReference type="SUPFAM" id="SSF50486">
    <property type="entry name" value="FMT C-terminal domain-like"/>
    <property type="match status" value="1"/>
</dbReference>
<dbReference type="NCBIfam" id="TIGR00567">
    <property type="entry name" value="3mg"/>
    <property type="match status" value="1"/>
</dbReference>
<dbReference type="GO" id="GO:0003905">
    <property type="term" value="F:alkylbase DNA N-glycosylase activity"/>
    <property type="evidence" value="ECO:0007669"/>
    <property type="project" value="InterPro"/>
</dbReference>
<dbReference type="Gene3D" id="3.10.300.10">
    <property type="entry name" value="Methylpurine-DNA glycosylase (MPG)"/>
    <property type="match status" value="1"/>
</dbReference>
<dbReference type="AlphaFoldDB" id="A0A3L6ZL74"/>
<dbReference type="HAMAP" id="MF_00527">
    <property type="entry name" value="3MGH"/>
    <property type="match status" value="1"/>
</dbReference>
<reference evidence="7 8" key="1">
    <citation type="submission" date="2018-10" db="EMBL/GenBank/DDBJ databases">
        <authorList>
            <person name="Li J."/>
        </authorList>
    </citation>
    <scope>NUCLEOTIDE SEQUENCE [LARGE SCALE GENOMIC DNA]</scope>
    <source>
        <strain evidence="7 8">JCM 30549</strain>
    </source>
</reference>
<dbReference type="GO" id="GO:0003677">
    <property type="term" value="F:DNA binding"/>
    <property type="evidence" value="ECO:0007669"/>
    <property type="project" value="InterPro"/>
</dbReference>
<organism evidence="7 8">
    <name type="scientific">Mycetocola reblochoni</name>
    <dbReference type="NCBI Taxonomy" id="331618"/>
    <lineage>
        <taxon>Bacteria</taxon>
        <taxon>Bacillati</taxon>
        <taxon>Actinomycetota</taxon>
        <taxon>Actinomycetes</taxon>
        <taxon>Micrococcales</taxon>
        <taxon>Microbacteriaceae</taxon>
        <taxon>Mycetocola</taxon>
    </lineage>
</organism>
<evidence type="ECO:0000256" key="3">
    <source>
        <dbReference type="ARBA" id="ARBA00022801"/>
    </source>
</evidence>
<evidence type="ECO:0000313" key="7">
    <source>
        <dbReference type="EMBL" id="RLP68608.1"/>
    </source>
</evidence>
<comment type="similarity">
    <text evidence="1 5">Belongs to the DNA glycosylase MPG family.</text>
</comment>
<keyword evidence="3 5" id="KW-0378">Hydrolase</keyword>
<dbReference type="Proteomes" id="UP000275395">
    <property type="component" value="Unassembled WGS sequence"/>
</dbReference>
<dbReference type="PANTHER" id="PTHR10429">
    <property type="entry name" value="DNA-3-METHYLADENINE GLYCOSYLASE"/>
    <property type="match status" value="1"/>
</dbReference>
<evidence type="ECO:0000313" key="8">
    <source>
        <dbReference type="Proteomes" id="UP000275395"/>
    </source>
</evidence>
<gene>
    <name evidence="7" type="ORF">D9V30_10075</name>
</gene>
<evidence type="ECO:0000256" key="6">
    <source>
        <dbReference type="SAM" id="MobiDB-lite"/>
    </source>
</evidence>
<evidence type="ECO:0000256" key="4">
    <source>
        <dbReference type="ARBA" id="ARBA00023204"/>
    </source>
</evidence>
<feature type="region of interest" description="Disordered" evidence="6">
    <location>
        <begin position="205"/>
        <end position="233"/>
    </location>
</feature>
<dbReference type="InterPro" id="IPR036995">
    <property type="entry name" value="MPG_sf"/>
</dbReference>
<dbReference type="NCBIfam" id="NF002003">
    <property type="entry name" value="PRK00802.1-3"/>
    <property type="match status" value="1"/>
</dbReference>
<dbReference type="PANTHER" id="PTHR10429:SF0">
    <property type="entry name" value="DNA-3-METHYLADENINE GLYCOSYLASE"/>
    <property type="match status" value="1"/>
</dbReference>
<dbReference type="RefSeq" id="WP_087137230.1">
    <property type="nucleotide sequence ID" value="NZ_JBQDRQ010000009.1"/>
</dbReference>
<evidence type="ECO:0000256" key="5">
    <source>
        <dbReference type="HAMAP-Rule" id="MF_00527"/>
    </source>
</evidence>
<dbReference type="EMBL" id="RCUW01000008">
    <property type="protein sequence ID" value="RLP68608.1"/>
    <property type="molecule type" value="Genomic_DNA"/>
</dbReference>
<sequence>MPTAAELVQLPALDCAPQLLGAVITRHDDRLGDVSLRVTEVEAYHGKGMPGPVDACSHSRMGMTARNASMWGPPGHWYVYLNYGIHHALNLVCSPEGSASGVLIRSAAVVSGLEAVRLRRGDSSTEVNLARGPGNLAQALGIASRELDGTPALGGARLTIALDPEGPAGRGLSVLRGPRVGVNPEAEGADYPWRFWLADEPSVSAYRAGGTPSSRRSRSTGAAKKSRSSAVER</sequence>
<dbReference type="InterPro" id="IPR003180">
    <property type="entry name" value="MPG"/>
</dbReference>
<proteinExistence type="inferred from homology"/>